<comment type="caution">
    <text evidence="1">The sequence shown here is derived from an EMBL/GenBank/DDBJ whole genome shotgun (WGS) entry which is preliminary data.</text>
</comment>
<dbReference type="SFLD" id="SFLDS00003">
    <property type="entry name" value="Haloacid_Dehalogenase"/>
    <property type="match status" value="1"/>
</dbReference>
<dbReference type="GO" id="GO:0000287">
    <property type="term" value="F:magnesium ion binding"/>
    <property type="evidence" value="ECO:0007669"/>
    <property type="project" value="TreeGrafter"/>
</dbReference>
<evidence type="ECO:0000313" key="2">
    <source>
        <dbReference type="Proteomes" id="UP000826793"/>
    </source>
</evidence>
<dbReference type="NCBIfam" id="TIGR01484">
    <property type="entry name" value="HAD-SF-IIB"/>
    <property type="match status" value="1"/>
</dbReference>
<dbReference type="AlphaFoldDB" id="A0A9D2SEF4"/>
<dbReference type="GO" id="GO:0016791">
    <property type="term" value="F:phosphatase activity"/>
    <property type="evidence" value="ECO:0007669"/>
    <property type="project" value="TreeGrafter"/>
</dbReference>
<dbReference type="Pfam" id="PF08282">
    <property type="entry name" value="Hydrolase_3"/>
    <property type="match status" value="1"/>
</dbReference>
<dbReference type="Proteomes" id="UP000826793">
    <property type="component" value="Unassembled WGS sequence"/>
</dbReference>
<dbReference type="InterPro" id="IPR006379">
    <property type="entry name" value="HAD-SF_hydro_IIB"/>
</dbReference>
<accession>A0A9D2SEF4</accession>
<reference evidence="1" key="2">
    <citation type="submission" date="2021-04" db="EMBL/GenBank/DDBJ databases">
        <authorList>
            <person name="Gilroy R."/>
        </authorList>
    </citation>
    <scope>NUCLEOTIDE SEQUENCE</scope>
    <source>
        <strain evidence="1">CHK185-1770</strain>
    </source>
</reference>
<dbReference type="Gene3D" id="3.40.50.1000">
    <property type="entry name" value="HAD superfamily/HAD-like"/>
    <property type="match status" value="1"/>
</dbReference>
<dbReference type="Gene3D" id="3.30.1240.10">
    <property type="match status" value="1"/>
</dbReference>
<gene>
    <name evidence="1" type="ORF">H9710_02535</name>
</gene>
<proteinExistence type="predicted"/>
<dbReference type="InterPro" id="IPR023214">
    <property type="entry name" value="HAD_sf"/>
</dbReference>
<organism evidence="1 2">
    <name type="scientific">Candidatus Acutalibacter pullicola</name>
    <dbReference type="NCBI Taxonomy" id="2838417"/>
    <lineage>
        <taxon>Bacteria</taxon>
        <taxon>Bacillati</taxon>
        <taxon>Bacillota</taxon>
        <taxon>Clostridia</taxon>
        <taxon>Eubacteriales</taxon>
        <taxon>Acutalibacteraceae</taxon>
        <taxon>Acutalibacter</taxon>
    </lineage>
</organism>
<dbReference type="SUPFAM" id="SSF56784">
    <property type="entry name" value="HAD-like"/>
    <property type="match status" value="1"/>
</dbReference>
<dbReference type="PANTHER" id="PTHR10000:SF8">
    <property type="entry name" value="HAD SUPERFAMILY HYDROLASE-LIKE, TYPE 3"/>
    <property type="match status" value="1"/>
</dbReference>
<dbReference type="EMBL" id="DWXG01000019">
    <property type="protein sequence ID" value="HJB97439.1"/>
    <property type="molecule type" value="Genomic_DNA"/>
</dbReference>
<keyword evidence="1" id="KW-0378">Hydrolase</keyword>
<dbReference type="PANTHER" id="PTHR10000">
    <property type="entry name" value="PHOSPHOSERINE PHOSPHATASE"/>
    <property type="match status" value="1"/>
</dbReference>
<dbReference type="GO" id="GO:0005829">
    <property type="term" value="C:cytosol"/>
    <property type="evidence" value="ECO:0007669"/>
    <property type="project" value="TreeGrafter"/>
</dbReference>
<evidence type="ECO:0000313" key="1">
    <source>
        <dbReference type="EMBL" id="HJB97439.1"/>
    </source>
</evidence>
<sequence length="255" mass="27800">MHTIRLLVSDLDGTLLREDKTLSPYTQDVLGRCREKGLLFFPATARPPRVVESFIDGLSCDGVLCHNGGVIVQKGTILWEKGISLTTRDRVIQEILERWPTARLSAEIGGVLYANMDASQLWPGVAYTYSTMEDLPAQPTEKLMVSISSPQEVEALRQLLPEDLHLQVSEGVLAMIQPRGVDKGRALLGLCQTLKIPPQAAVGFGDDLNDIPLLQACGWGVAVSNALPAVKAAAQEVCLSNQEDGVAHWLEEHIL</sequence>
<reference evidence="1" key="1">
    <citation type="journal article" date="2021" name="PeerJ">
        <title>Extensive microbial diversity within the chicken gut microbiome revealed by metagenomics and culture.</title>
        <authorList>
            <person name="Gilroy R."/>
            <person name="Ravi A."/>
            <person name="Getino M."/>
            <person name="Pursley I."/>
            <person name="Horton D.L."/>
            <person name="Alikhan N.F."/>
            <person name="Baker D."/>
            <person name="Gharbi K."/>
            <person name="Hall N."/>
            <person name="Watson M."/>
            <person name="Adriaenssens E.M."/>
            <person name="Foster-Nyarko E."/>
            <person name="Jarju S."/>
            <person name="Secka A."/>
            <person name="Antonio M."/>
            <person name="Oren A."/>
            <person name="Chaudhuri R.R."/>
            <person name="La Ragione R."/>
            <person name="Hildebrand F."/>
            <person name="Pallen M.J."/>
        </authorList>
    </citation>
    <scope>NUCLEOTIDE SEQUENCE</scope>
    <source>
        <strain evidence="1">CHK185-1770</strain>
    </source>
</reference>
<dbReference type="InterPro" id="IPR036412">
    <property type="entry name" value="HAD-like_sf"/>
</dbReference>
<dbReference type="SFLD" id="SFLDG01140">
    <property type="entry name" value="C2.B:_Phosphomannomutase_and_P"/>
    <property type="match status" value="1"/>
</dbReference>
<name>A0A9D2SEF4_9FIRM</name>
<protein>
    <submittedName>
        <fullName evidence="1">HAD family hydrolase</fullName>
    </submittedName>
</protein>